<gene>
    <name evidence="3" type="ORF">PN36_33715</name>
</gene>
<protein>
    <submittedName>
        <fullName evidence="3">Uncharacterized protein</fullName>
    </submittedName>
</protein>
<evidence type="ECO:0000256" key="1">
    <source>
        <dbReference type="SAM" id="Coils"/>
    </source>
</evidence>
<dbReference type="InterPro" id="IPR045584">
    <property type="entry name" value="Pilin-like"/>
</dbReference>
<feature type="transmembrane region" description="Helical" evidence="2">
    <location>
        <begin position="73"/>
        <end position="93"/>
    </location>
</feature>
<dbReference type="AlphaFoldDB" id="A0A0A6RMB0"/>
<feature type="coiled-coil region" evidence="1">
    <location>
        <begin position="6"/>
        <end position="33"/>
    </location>
</feature>
<evidence type="ECO:0000313" key="4">
    <source>
        <dbReference type="Proteomes" id="UP000030428"/>
    </source>
</evidence>
<dbReference type="SUPFAM" id="SSF54523">
    <property type="entry name" value="Pili subunits"/>
    <property type="match status" value="1"/>
</dbReference>
<organism evidence="3 4">
    <name type="scientific">Candidatus Thiomargarita nelsonii</name>
    <dbReference type="NCBI Taxonomy" id="1003181"/>
    <lineage>
        <taxon>Bacteria</taxon>
        <taxon>Pseudomonadati</taxon>
        <taxon>Pseudomonadota</taxon>
        <taxon>Gammaproteobacteria</taxon>
        <taxon>Thiotrichales</taxon>
        <taxon>Thiotrichaceae</taxon>
        <taxon>Thiomargarita</taxon>
    </lineage>
</organism>
<reference evidence="3 4" key="1">
    <citation type="journal article" date="2016" name="Front. Microbiol.">
        <title>Single-Cell (Meta-)Genomics of a Dimorphic Candidatus Thiomargarita nelsonii Reveals Genomic Plasticity.</title>
        <authorList>
            <person name="Flood B.E."/>
            <person name="Fliss P."/>
            <person name="Jones D.S."/>
            <person name="Dick G.J."/>
            <person name="Jain S."/>
            <person name="Kaster A.K."/>
            <person name="Winkel M."/>
            <person name="Mussmann M."/>
            <person name="Bailey J."/>
        </authorList>
    </citation>
    <scope>NUCLEOTIDE SEQUENCE [LARGE SCALE GENOMIC DNA]</scope>
    <source>
        <strain evidence="3">Hydrate Ridge</strain>
    </source>
</reference>
<accession>A0A0A6RMB0</accession>
<proteinExistence type="predicted"/>
<evidence type="ECO:0000256" key="2">
    <source>
        <dbReference type="SAM" id="Phobius"/>
    </source>
</evidence>
<comment type="caution">
    <text evidence="3">The sequence shown here is derived from an EMBL/GenBank/DDBJ whole genome shotgun (WGS) entry which is preliminary data.</text>
</comment>
<keyword evidence="2" id="KW-0472">Membrane</keyword>
<evidence type="ECO:0000313" key="3">
    <source>
        <dbReference type="EMBL" id="KHD09619.1"/>
    </source>
</evidence>
<dbReference type="Proteomes" id="UP000030428">
    <property type="component" value="Unassembled WGS sequence"/>
</dbReference>
<sequence length="241" mass="26716">MNEDTLKEITKRVAEYKDRLDDSVESKESLEAHIEALSDVFHVSRKEVESIANGVIQSRNEGRDLKSRIASGVYSKGVILSMVVVLSVVLVLIGRNLPLESRSESLPSEAPLVESNSVTPNYNVFFKKSVFAQVLASMSAIKPLVMEYYSMTGKYPSTFEEIGLKRTDMSSGKYIDDMVIGKKGELIVKPSQELGDGVIIALVPKETMGGMSMEWDCETSYSDSILFPCNKISSDKYLSLF</sequence>
<dbReference type="Gene3D" id="3.30.700.10">
    <property type="entry name" value="Glycoprotein, Type 4 Pilin"/>
    <property type="match status" value="1"/>
</dbReference>
<name>A0A0A6RMB0_9GAMM</name>
<dbReference type="EMBL" id="JSZA02000367">
    <property type="protein sequence ID" value="KHD09619.1"/>
    <property type="molecule type" value="Genomic_DNA"/>
</dbReference>
<keyword evidence="2" id="KW-1133">Transmembrane helix</keyword>
<keyword evidence="1" id="KW-0175">Coiled coil</keyword>
<keyword evidence="4" id="KW-1185">Reference proteome</keyword>
<keyword evidence="2" id="KW-0812">Transmembrane</keyword>